<feature type="domain" description="Major facilitator superfamily (MFS) profile" evidence="7">
    <location>
        <begin position="1"/>
        <end position="490"/>
    </location>
</feature>
<dbReference type="Pfam" id="PF07690">
    <property type="entry name" value="MFS_1"/>
    <property type="match status" value="1"/>
</dbReference>
<dbReference type="PROSITE" id="PS50850">
    <property type="entry name" value="MFS"/>
    <property type="match status" value="1"/>
</dbReference>
<dbReference type="AlphaFoldDB" id="A0A5M8PM03"/>
<dbReference type="PANTHER" id="PTHR23502:SF149">
    <property type="entry name" value="TRANSPORTER, PUTATIVE-RELATED"/>
    <property type="match status" value="1"/>
</dbReference>
<dbReference type="Gene3D" id="1.20.1250.20">
    <property type="entry name" value="MFS general substrate transporter like domains"/>
    <property type="match status" value="1"/>
</dbReference>
<feature type="transmembrane region" description="Helical" evidence="6">
    <location>
        <begin position="399"/>
        <end position="420"/>
    </location>
</feature>
<feature type="transmembrane region" description="Helical" evidence="6">
    <location>
        <begin position="59"/>
        <end position="78"/>
    </location>
</feature>
<proteinExistence type="predicted"/>
<evidence type="ECO:0000256" key="4">
    <source>
        <dbReference type="ARBA" id="ARBA00023136"/>
    </source>
</evidence>
<dbReference type="InterPro" id="IPR036259">
    <property type="entry name" value="MFS_trans_sf"/>
</dbReference>
<evidence type="ECO:0000259" key="7">
    <source>
        <dbReference type="PROSITE" id="PS50850"/>
    </source>
</evidence>
<comment type="caution">
    <text evidence="8">The sequence shown here is derived from an EMBL/GenBank/DDBJ whole genome shotgun (WGS) entry which is preliminary data.</text>
</comment>
<dbReference type="GO" id="GO:0016301">
    <property type="term" value="F:kinase activity"/>
    <property type="evidence" value="ECO:0007669"/>
    <property type="project" value="UniProtKB-KW"/>
</dbReference>
<evidence type="ECO:0000313" key="9">
    <source>
        <dbReference type="Proteomes" id="UP000324767"/>
    </source>
</evidence>
<keyword evidence="4 6" id="KW-0472">Membrane</keyword>
<feature type="transmembrane region" description="Helical" evidence="6">
    <location>
        <begin position="329"/>
        <end position="354"/>
    </location>
</feature>
<feature type="transmembrane region" description="Helical" evidence="6">
    <location>
        <begin position="375"/>
        <end position="393"/>
    </location>
</feature>
<keyword evidence="8" id="KW-0808">Transferase</keyword>
<evidence type="ECO:0000313" key="8">
    <source>
        <dbReference type="EMBL" id="KAA6410515.1"/>
    </source>
</evidence>
<dbReference type="InterPro" id="IPR011701">
    <property type="entry name" value="MFS"/>
</dbReference>
<dbReference type="OrthoDB" id="5215911at2759"/>
<evidence type="ECO:0000256" key="2">
    <source>
        <dbReference type="ARBA" id="ARBA00022692"/>
    </source>
</evidence>
<protein>
    <submittedName>
        <fullName evidence="8">Serine threonine kinase 16</fullName>
    </submittedName>
</protein>
<accession>A0A5M8PM03</accession>
<organism evidence="8 9">
    <name type="scientific">Lasallia pustulata</name>
    <dbReference type="NCBI Taxonomy" id="136370"/>
    <lineage>
        <taxon>Eukaryota</taxon>
        <taxon>Fungi</taxon>
        <taxon>Dikarya</taxon>
        <taxon>Ascomycota</taxon>
        <taxon>Pezizomycotina</taxon>
        <taxon>Lecanoromycetes</taxon>
        <taxon>OSLEUM clade</taxon>
        <taxon>Umbilicariomycetidae</taxon>
        <taxon>Umbilicariales</taxon>
        <taxon>Umbilicariaceae</taxon>
        <taxon>Lasallia</taxon>
    </lineage>
</organism>
<keyword evidence="3 6" id="KW-1133">Transmembrane helix</keyword>
<sequence length="504" mass="56355">MEMNYDETALRQLEQELNVEILPGTEVMRDVGSHHFVKSSAHSDRVLVPQPSQDPHDPLFTGVAILVLGFSNFIWVPLSTSFGRRPVYLASTLVCLASAIWRARATTYGSFMGACVLNGIGAGPAETIQPAVITDIMFLHDRGKYNTLYFAFYFGSLAVGPIIGGAMAQYSTWQNFWWLNVAMHGTVFLMVLFGFPETKWHRLYPDEVRGVSSISSSNERVATDTDEGFEKGRSSREMPDLSHAATAEKDPYLGRGTPSKPQFKLYQPNAHPLKTILVDLWTPWKLFAFPIVEFASFVVSWAASSFLTINLTQSQAFAAPPYLFSATSIGFMNFAILIGQLIGLLTAGPLSDWISMRATKRNNGIREPEMRLPTMIPYVLIMILGNFIVAFGFEHHWDWKVIVILGWTCAGIEVAALPAIVSTYAVDSYKPVSGSVFVSITVNKNVWGYGFSKFITPWVIKSGYVPPIMTNMSLVVLWCLFGILFYFKGKTFRRWSKNSKVHHM</sequence>
<feature type="compositionally biased region" description="Basic and acidic residues" evidence="5">
    <location>
        <begin position="228"/>
        <end position="241"/>
    </location>
</feature>
<feature type="transmembrane region" description="Helical" evidence="6">
    <location>
        <begin position="176"/>
        <end position="195"/>
    </location>
</feature>
<dbReference type="Proteomes" id="UP000324767">
    <property type="component" value="Unassembled WGS sequence"/>
</dbReference>
<feature type="region of interest" description="Disordered" evidence="5">
    <location>
        <begin position="215"/>
        <end position="241"/>
    </location>
</feature>
<evidence type="ECO:0000256" key="6">
    <source>
        <dbReference type="SAM" id="Phobius"/>
    </source>
</evidence>
<evidence type="ECO:0000256" key="1">
    <source>
        <dbReference type="ARBA" id="ARBA00004141"/>
    </source>
</evidence>
<evidence type="ECO:0000256" key="5">
    <source>
        <dbReference type="SAM" id="MobiDB-lite"/>
    </source>
</evidence>
<dbReference type="GO" id="GO:0005886">
    <property type="term" value="C:plasma membrane"/>
    <property type="evidence" value="ECO:0007669"/>
    <property type="project" value="TreeGrafter"/>
</dbReference>
<comment type="subcellular location">
    <subcellularLocation>
        <location evidence="1">Membrane</location>
        <topology evidence="1">Multi-pass membrane protein</topology>
    </subcellularLocation>
</comment>
<evidence type="ECO:0000256" key="3">
    <source>
        <dbReference type="ARBA" id="ARBA00022989"/>
    </source>
</evidence>
<keyword evidence="2 6" id="KW-0812">Transmembrane</keyword>
<name>A0A5M8PM03_9LECA</name>
<dbReference type="EMBL" id="VXIT01000009">
    <property type="protein sequence ID" value="KAA6410515.1"/>
    <property type="molecule type" value="Genomic_DNA"/>
</dbReference>
<dbReference type="PANTHER" id="PTHR23502">
    <property type="entry name" value="MAJOR FACILITATOR SUPERFAMILY"/>
    <property type="match status" value="1"/>
</dbReference>
<feature type="transmembrane region" description="Helical" evidence="6">
    <location>
        <begin position="147"/>
        <end position="170"/>
    </location>
</feature>
<dbReference type="SUPFAM" id="SSF103473">
    <property type="entry name" value="MFS general substrate transporter"/>
    <property type="match status" value="1"/>
</dbReference>
<keyword evidence="8" id="KW-0418">Kinase</keyword>
<gene>
    <name evidence="8" type="ORF">FRX48_05937</name>
</gene>
<dbReference type="GO" id="GO:0022857">
    <property type="term" value="F:transmembrane transporter activity"/>
    <property type="evidence" value="ECO:0007669"/>
    <property type="project" value="InterPro"/>
</dbReference>
<reference evidence="8 9" key="1">
    <citation type="submission" date="2019-09" db="EMBL/GenBank/DDBJ databases">
        <title>The hologenome of the rock-dwelling lichen Lasallia pustulata.</title>
        <authorList>
            <person name="Greshake Tzovaras B."/>
            <person name="Segers F."/>
            <person name="Bicker A."/>
            <person name="Dal Grande F."/>
            <person name="Otte J."/>
            <person name="Hankeln T."/>
            <person name="Schmitt I."/>
            <person name="Ebersberger I."/>
        </authorList>
    </citation>
    <scope>NUCLEOTIDE SEQUENCE [LARGE SCALE GENOMIC DNA]</scope>
    <source>
        <strain evidence="8">A1-1</strain>
    </source>
</reference>
<dbReference type="InterPro" id="IPR020846">
    <property type="entry name" value="MFS_dom"/>
</dbReference>
<feature type="transmembrane region" description="Helical" evidence="6">
    <location>
        <begin position="464"/>
        <end position="487"/>
    </location>
</feature>
<feature type="transmembrane region" description="Helical" evidence="6">
    <location>
        <begin position="286"/>
        <end position="309"/>
    </location>
</feature>